<dbReference type="InterPro" id="IPR016164">
    <property type="entry name" value="FAD-linked_Oxase-like_C"/>
</dbReference>
<keyword evidence="5" id="KW-0808">Transferase</keyword>
<dbReference type="GO" id="GO:0008610">
    <property type="term" value="P:lipid biosynthetic process"/>
    <property type="evidence" value="ECO:0007669"/>
    <property type="project" value="InterPro"/>
</dbReference>
<evidence type="ECO:0000256" key="3">
    <source>
        <dbReference type="PIRSR" id="PIRSR625650-2"/>
    </source>
</evidence>
<sequence length="200" mass="21570">MFEGTKEHATRPHQETRAIMLTHGATSVGEGPARQWEKERFGAPVLRDPLMDAGAMCETVETATDWSNVPRLKKAVGEALASKLVGDSPALIMCHVSHVYATGCSLFFTVVAGGGDNPEAVERKWRAVKSAATQAMTDNGGTVTYHHAVGTDHLPWMDSEVGQLGIDILKAVKREIDPAGILNPGKTFDRPEGAPRTLER</sequence>
<protein>
    <submittedName>
        <fullName evidence="5">FAD linked oxidase, C-terminal domain protein</fullName>
        <ecNumber evidence="5">2.5.1.26</ecNumber>
    </submittedName>
</protein>
<keyword evidence="2" id="KW-0274">FAD</keyword>
<dbReference type="Gene3D" id="3.40.462.40">
    <property type="entry name" value="FAD-linked oxidase, cap domain/gating helix"/>
    <property type="match status" value="1"/>
</dbReference>
<accession>C0XQJ7</accession>
<dbReference type="Pfam" id="PF02913">
    <property type="entry name" value="FAD-oxidase_C"/>
    <property type="match status" value="1"/>
</dbReference>
<feature type="domain" description="FAD-binding oxidoreductase/transferase type 4 C-terminal" evidence="4">
    <location>
        <begin position="2"/>
        <end position="186"/>
    </location>
</feature>
<gene>
    <name evidence="5" type="primary">eapA</name>
    <name evidence="5" type="ORF">HMPREF0298_0717</name>
</gene>
<dbReference type="InterPro" id="IPR016171">
    <property type="entry name" value="Vanillyl_alc_oxidase_C-sub2"/>
</dbReference>
<dbReference type="Gene3D" id="1.10.45.10">
    <property type="entry name" value="Vanillyl-alcohol Oxidase, Chain A, domain 4"/>
    <property type="match status" value="1"/>
</dbReference>
<dbReference type="InterPro" id="IPR004113">
    <property type="entry name" value="FAD-bd_oxidored_4_C"/>
</dbReference>
<dbReference type="GO" id="GO:0050660">
    <property type="term" value="F:flavin adenine dinucleotide binding"/>
    <property type="evidence" value="ECO:0007669"/>
    <property type="project" value="InterPro"/>
</dbReference>
<keyword evidence="6" id="KW-1185">Reference proteome</keyword>
<dbReference type="SUPFAM" id="SSF55103">
    <property type="entry name" value="FAD-linked oxidases, C-terminal domain"/>
    <property type="match status" value="1"/>
</dbReference>
<dbReference type="GO" id="GO:0008609">
    <property type="term" value="F:alkylglycerone-phosphate synthase activity"/>
    <property type="evidence" value="ECO:0007669"/>
    <property type="project" value="UniProtKB-EC"/>
</dbReference>
<dbReference type="EMBL" id="ACHJ01000070">
    <property type="protein sequence ID" value="EEI17411.1"/>
    <property type="molecule type" value="Genomic_DNA"/>
</dbReference>
<evidence type="ECO:0000256" key="1">
    <source>
        <dbReference type="ARBA" id="ARBA00022630"/>
    </source>
</evidence>
<name>C0XQJ7_CORLD</name>
<dbReference type="PANTHER" id="PTHR46568">
    <property type="entry name" value="ALKYLDIHYDROXYACETONEPHOSPHATE SYNTHASE, PEROXISOMAL"/>
    <property type="match status" value="1"/>
</dbReference>
<dbReference type="EC" id="2.5.1.26" evidence="5"/>
<feature type="binding site" evidence="3">
    <location>
        <position position="47"/>
    </location>
    <ligand>
        <name>substrate</name>
    </ligand>
</feature>
<keyword evidence="1" id="KW-0285">Flavoprotein</keyword>
<evidence type="ECO:0000313" key="5">
    <source>
        <dbReference type="EMBL" id="EEI17411.1"/>
    </source>
</evidence>
<dbReference type="Proteomes" id="UP000006196">
    <property type="component" value="Unassembled WGS sequence"/>
</dbReference>
<comment type="caution">
    <text evidence="5">The sequence shown here is derived from an EMBL/GenBank/DDBJ whole genome shotgun (WGS) entry which is preliminary data.</text>
</comment>
<dbReference type="HOGENOM" id="CLU_094931_0_0_11"/>
<evidence type="ECO:0000313" key="6">
    <source>
        <dbReference type="Proteomes" id="UP000006196"/>
    </source>
</evidence>
<dbReference type="PANTHER" id="PTHR46568:SF1">
    <property type="entry name" value="ALKYLDIHYDROXYACETONEPHOSPHATE SYNTHASE, PEROXISOMAL"/>
    <property type="match status" value="1"/>
</dbReference>
<reference evidence="5" key="1">
    <citation type="submission" date="2009-01" db="EMBL/GenBank/DDBJ databases">
        <authorList>
            <person name="Qin X."/>
            <person name="Bachman B."/>
            <person name="Battles P."/>
            <person name="Bell A."/>
            <person name="Bess C."/>
            <person name="Bickham C."/>
            <person name="Chaboub L."/>
            <person name="Chen D."/>
            <person name="Coyle M."/>
            <person name="Deiros D.R."/>
            <person name="Dinh H."/>
            <person name="Forbes L."/>
            <person name="Fowler G."/>
            <person name="Francisco L."/>
            <person name="Fu Q."/>
            <person name="Gubbala S."/>
            <person name="Hale W."/>
            <person name="Han Y."/>
            <person name="Hemphill L."/>
            <person name="Highlander S.K."/>
            <person name="Hirani K."/>
            <person name="Hogues M."/>
            <person name="Jackson L."/>
            <person name="Jakkamsetti A."/>
            <person name="Javaid M."/>
            <person name="Jiang H."/>
            <person name="Korchina V."/>
            <person name="Kovar C."/>
            <person name="Lara F."/>
            <person name="Lee S."/>
            <person name="Mata R."/>
            <person name="Mathew T."/>
            <person name="Moen C."/>
            <person name="Morales K."/>
            <person name="Munidasa M."/>
            <person name="Nazareth L."/>
            <person name="Ngo R."/>
            <person name="Nguyen L."/>
            <person name="Okwuonu G."/>
            <person name="Ongeri F."/>
            <person name="Patil S."/>
            <person name="Petrosino J."/>
            <person name="Pham C."/>
            <person name="Pham P."/>
            <person name="Pu L.-L."/>
            <person name="Puazo M."/>
            <person name="Raj R."/>
            <person name="Reid J."/>
            <person name="Rouhana J."/>
            <person name="Saada N."/>
            <person name="Shang Y."/>
            <person name="Simmons D."/>
            <person name="Thornton R."/>
            <person name="Warren J."/>
            <person name="Weissenberger G."/>
            <person name="Zhang J."/>
            <person name="Zhang L."/>
            <person name="Zhou C."/>
            <person name="Zhu D."/>
            <person name="Muzny D."/>
            <person name="Worley K."/>
            <person name="Gibbs R."/>
        </authorList>
    </citation>
    <scope>NUCLEOTIDE SEQUENCE [LARGE SCALE GENOMIC DNA]</scope>
    <source>
        <strain evidence="5">DSM 44291</strain>
    </source>
</reference>
<dbReference type="AlphaFoldDB" id="C0XQJ7"/>
<dbReference type="OrthoDB" id="9811557at2"/>
<dbReference type="STRING" id="525263.HMPREF0298_0717"/>
<organism evidence="5 6">
    <name type="scientific">Corynebacterium lipophiloflavum (strain ATCC 700352 / DSM 44291 / CCUG 37336 / JCM 10383 / DMMZ 1944)</name>
    <dbReference type="NCBI Taxonomy" id="525263"/>
    <lineage>
        <taxon>Bacteria</taxon>
        <taxon>Bacillati</taxon>
        <taxon>Actinomycetota</taxon>
        <taxon>Actinomycetes</taxon>
        <taxon>Mycobacteriales</taxon>
        <taxon>Corynebacteriaceae</taxon>
        <taxon>Corynebacterium</taxon>
    </lineage>
</organism>
<dbReference type="InterPro" id="IPR025650">
    <property type="entry name" value="Alkyl-DHAP_Synthase"/>
</dbReference>
<evidence type="ECO:0000259" key="4">
    <source>
        <dbReference type="Pfam" id="PF02913"/>
    </source>
</evidence>
<dbReference type="eggNOG" id="COG0277">
    <property type="taxonomic scope" value="Bacteria"/>
</dbReference>
<proteinExistence type="predicted"/>
<evidence type="ECO:0000256" key="2">
    <source>
        <dbReference type="ARBA" id="ARBA00022827"/>
    </source>
</evidence>